<keyword evidence="3" id="KW-1185">Reference proteome</keyword>
<dbReference type="Proteomes" id="UP000232323">
    <property type="component" value="Unassembled WGS sequence"/>
</dbReference>
<dbReference type="AlphaFoldDB" id="A0A250XKK6"/>
<dbReference type="GO" id="GO:0004540">
    <property type="term" value="F:RNA nuclease activity"/>
    <property type="evidence" value="ECO:0007669"/>
    <property type="project" value="InterPro"/>
</dbReference>
<sequence length="519" mass="57864">MFQKNACFWLLIKIFWDMENCPLVNDIAPSQHYRLLRKVFKERLGIQARDFMLNAGISDLTLEALPCNVRQDITAVESMYTNIQKCLGTKYKNKVTGEVVDLKASQHSVDAKLLQMMNRYMLGTQKDDVLVLICGDKDYISHLTAAAETYQLQLLVLAPAWNSTAQGYRDMVQLGTIRWFTNFKDFIKHHAAIVDKPASQLAMPGRAEWNLQAAVRSAQNLDAEQLLLPQDGNHALDTVTIDFFIKGMVTRFDRSFAENILTKASFQLCRRFLINGSLLDPDTLKLLEACQVPSVLSKVFHEANQMAPRFLLEVLSSEGGLRMWFQRKLEEELGKGAETASDSNKDPMPGGSVKSMVETFEHKFAALVLHNHSFGLCRPFLHHGTLIDESTKKMLLLCASPGPLNAAFQKALALSPKALHQALLSPGGLKSWFKTELTDIPPSTQAPPAAAAEGLDRSLDSNGRGPTGILISRSKNCADVKSLVYSFDRTFTLQGSLPGLCEIHKEWIFTRQGDKASFV</sequence>
<reference evidence="2 3" key="1">
    <citation type="submission" date="2017-08" db="EMBL/GenBank/DDBJ databases">
        <title>Acidophilic green algal genome provides insights into adaptation to an acidic environment.</title>
        <authorList>
            <person name="Hirooka S."/>
            <person name="Hirose Y."/>
            <person name="Kanesaki Y."/>
            <person name="Higuchi S."/>
            <person name="Fujiwara T."/>
            <person name="Onuma R."/>
            <person name="Era A."/>
            <person name="Ohbayashi R."/>
            <person name="Uzuka A."/>
            <person name="Nozaki H."/>
            <person name="Yoshikawa H."/>
            <person name="Miyagishima S.Y."/>
        </authorList>
    </citation>
    <scope>NUCLEOTIDE SEQUENCE [LARGE SCALE GENOMIC DNA]</scope>
    <source>
        <strain evidence="2 3">NIES-2499</strain>
    </source>
</reference>
<dbReference type="InterPro" id="IPR021139">
    <property type="entry name" value="NYN"/>
</dbReference>
<dbReference type="Pfam" id="PF01936">
    <property type="entry name" value="NYN"/>
    <property type="match status" value="1"/>
</dbReference>
<feature type="domain" description="NYN" evidence="1">
    <location>
        <begin position="13"/>
        <end position="167"/>
    </location>
</feature>
<evidence type="ECO:0000259" key="1">
    <source>
        <dbReference type="Pfam" id="PF01936"/>
    </source>
</evidence>
<comment type="caution">
    <text evidence="2">The sequence shown here is derived from an EMBL/GenBank/DDBJ whole genome shotgun (WGS) entry which is preliminary data.</text>
</comment>
<evidence type="ECO:0000313" key="2">
    <source>
        <dbReference type="EMBL" id="GAX83452.1"/>
    </source>
</evidence>
<protein>
    <recommendedName>
        <fullName evidence="1">NYN domain-containing protein</fullName>
    </recommendedName>
</protein>
<organism evidence="2 3">
    <name type="scientific">Chlamydomonas eustigma</name>
    <dbReference type="NCBI Taxonomy" id="1157962"/>
    <lineage>
        <taxon>Eukaryota</taxon>
        <taxon>Viridiplantae</taxon>
        <taxon>Chlorophyta</taxon>
        <taxon>core chlorophytes</taxon>
        <taxon>Chlorophyceae</taxon>
        <taxon>CS clade</taxon>
        <taxon>Chlamydomonadales</taxon>
        <taxon>Chlamydomonadaceae</taxon>
        <taxon>Chlamydomonas</taxon>
    </lineage>
</organism>
<accession>A0A250XKK6</accession>
<name>A0A250XKK6_9CHLO</name>
<evidence type="ECO:0000313" key="3">
    <source>
        <dbReference type="Proteomes" id="UP000232323"/>
    </source>
</evidence>
<gene>
    <name evidence="2" type="ORF">CEUSTIGMA_g10877.t1</name>
</gene>
<dbReference type="EMBL" id="BEGY01000099">
    <property type="protein sequence ID" value="GAX83452.1"/>
    <property type="molecule type" value="Genomic_DNA"/>
</dbReference>
<proteinExistence type="predicted"/>